<comment type="catalytic activity">
    <reaction evidence="11 14">
        <text>cytidine + H2O + H(+) = uridine + NH4(+)</text>
        <dbReference type="Rhea" id="RHEA:16069"/>
        <dbReference type="ChEBI" id="CHEBI:15377"/>
        <dbReference type="ChEBI" id="CHEBI:15378"/>
        <dbReference type="ChEBI" id="CHEBI:16704"/>
        <dbReference type="ChEBI" id="CHEBI:17562"/>
        <dbReference type="ChEBI" id="CHEBI:28938"/>
        <dbReference type="EC" id="3.5.4.5"/>
    </reaction>
</comment>
<evidence type="ECO:0000256" key="7">
    <source>
        <dbReference type="ARBA" id="ARBA00022801"/>
    </source>
</evidence>
<evidence type="ECO:0000259" key="15">
    <source>
        <dbReference type="PROSITE" id="PS51747"/>
    </source>
</evidence>
<keyword evidence="17" id="KW-1185">Reference proteome</keyword>
<dbReference type="RefSeq" id="WP_227016482.1">
    <property type="nucleotide sequence ID" value="NZ_JAGSND010000001.1"/>
</dbReference>
<keyword evidence="6 13" id="KW-0479">Metal-binding</keyword>
<dbReference type="Pfam" id="PF00383">
    <property type="entry name" value="dCMP_cyt_deam_1"/>
    <property type="match status" value="1"/>
</dbReference>
<dbReference type="PANTHER" id="PTHR11644">
    <property type="entry name" value="CYTIDINE DEAMINASE"/>
    <property type="match status" value="1"/>
</dbReference>
<dbReference type="FunFam" id="3.40.140.10:FF:000008">
    <property type="entry name" value="Cytidine deaminase"/>
    <property type="match status" value="1"/>
</dbReference>
<comment type="function">
    <text evidence="2 14">This enzyme scavenges exogenous and endogenous cytidine and 2'-deoxycytidine for UMP synthesis.</text>
</comment>
<dbReference type="GO" id="GO:0055086">
    <property type="term" value="P:nucleobase-containing small molecule metabolic process"/>
    <property type="evidence" value="ECO:0007669"/>
    <property type="project" value="UniProtKB-ARBA"/>
</dbReference>
<feature type="active site" description="Proton donor" evidence="12">
    <location>
        <position position="55"/>
    </location>
</feature>
<feature type="binding site" evidence="13">
    <location>
        <position position="88"/>
    </location>
    <ligand>
        <name>Zn(2+)</name>
        <dbReference type="ChEBI" id="CHEBI:29105"/>
        <note>catalytic</note>
    </ligand>
</feature>
<dbReference type="InterPro" id="IPR002125">
    <property type="entry name" value="CMP_dCMP_dom"/>
</dbReference>
<evidence type="ECO:0000313" key="17">
    <source>
        <dbReference type="Proteomes" id="UP000675664"/>
    </source>
</evidence>
<dbReference type="EMBL" id="JAGSND010000001">
    <property type="protein sequence ID" value="MBR0596348.1"/>
    <property type="molecule type" value="Genomic_DNA"/>
</dbReference>
<evidence type="ECO:0000256" key="10">
    <source>
        <dbReference type="ARBA" id="ARBA00049252"/>
    </source>
</evidence>
<accession>A0A8J8AZB6</accession>
<feature type="domain" description="CMP/dCMP-type deaminase" evidence="15">
    <location>
        <begin position="1"/>
        <end position="125"/>
    </location>
</feature>
<dbReference type="NCBIfam" id="NF004064">
    <property type="entry name" value="PRK05578.1"/>
    <property type="match status" value="1"/>
</dbReference>
<dbReference type="InterPro" id="IPR050202">
    <property type="entry name" value="Cyt/Deoxycyt_deaminase"/>
</dbReference>
<proteinExistence type="inferred from homology"/>
<dbReference type="CDD" id="cd01283">
    <property type="entry name" value="cytidine_deaminase"/>
    <property type="match status" value="1"/>
</dbReference>
<dbReference type="GO" id="GO:0008270">
    <property type="term" value="F:zinc ion binding"/>
    <property type="evidence" value="ECO:0007669"/>
    <property type="project" value="UniProtKB-UniRule"/>
</dbReference>
<evidence type="ECO:0000256" key="3">
    <source>
        <dbReference type="ARBA" id="ARBA00006576"/>
    </source>
</evidence>
<evidence type="ECO:0000256" key="5">
    <source>
        <dbReference type="ARBA" id="ARBA00018266"/>
    </source>
</evidence>
<dbReference type="Proteomes" id="UP000675664">
    <property type="component" value="Unassembled WGS sequence"/>
</dbReference>
<reference evidence="16" key="2">
    <citation type="submission" date="2021-04" db="EMBL/GenBank/DDBJ databases">
        <authorList>
            <person name="Liu J."/>
        </authorList>
    </citation>
    <scope>NUCLEOTIDE SEQUENCE</scope>
    <source>
        <strain evidence="16">BAD-6</strain>
    </source>
</reference>
<evidence type="ECO:0000256" key="12">
    <source>
        <dbReference type="PIRSR" id="PIRSR606262-1"/>
    </source>
</evidence>
<dbReference type="PANTHER" id="PTHR11644:SF2">
    <property type="entry name" value="CYTIDINE DEAMINASE"/>
    <property type="match status" value="1"/>
</dbReference>
<dbReference type="GO" id="GO:0004126">
    <property type="term" value="F:cytidine deaminase activity"/>
    <property type="evidence" value="ECO:0007669"/>
    <property type="project" value="UniProtKB-UniRule"/>
</dbReference>
<dbReference type="InterPro" id="IPR006262">
    <property type="entry name" value="Cyt_deam_tetra"/>
</dbReference>
<dbReference type="InterPro" id="IPR016193">
    <property type="entry name" value="Cytidine_deaminase-like"/>
</dbReference>
<evidence type="ECO:0000256" key="4">
    <source>
        <dbReference type="ARBA" id="ARBA00012783"/>
    </source>
</evidence>
<comment type="similarity">
    <text evidence="3 14">Belongs to the cytidine and deoxycytidylate deaminase family.</text>
</comment>
<name>A0A8J8AZB6_9FIRM</name>
<evidence type="ECO:0000256" key="9">
    <source>
        <dbReference type="ARBA" id="ARBA00032005"/>
    </source>
</evidence>
<dbReference type="EC" id="3.5.4.5" evidence="4 14"/>
<keyword evidence="7 14" id="KW-0378">Hydrolase</keyword>
<reference evidence="16" key="1">
    <citation type="submission" date="2021-04" db="EMBL/GenBank/DDBJ databases">
        <title>Sinoanaerobacter chloroacetimidivorans sp. nov., an obligate anaerobic bacterium isolated from anaerobic sludge.</title>
        <authorList>
            <person name="Bao Y."/>
        </authorList>
    </citation>
    <scope>NUCLEOTIDE SEQUENCE</scope>
    <source>
        <strain evidence="16">BAD-6</strain>
    </source>
</reference>
<keyword evidence="8 13" id="KW-0862">Zinc</keyword>
<dbReference type="Gene3D" id="3.40.140.10">
    <property type="entry name" value="Cytidine Deaminase, domain 2"/>
    <property type="match status" value="1"/>
</dbReference>
<evidence type="ECO:0000256" key="13">
    <source>
        <dbReference type="PIRSR" id="PIRSR606262-3"/>
    </source>
</evidence>
<dbReference type="PROSITE" id="PS51747">
    <property type="entry name" value="CYT_DCMP_DEAMINASES_2"/>
    <property type="match status" value="1"/>
</dbReference>
<protein>
    <recommendedName>
        <fullName evidence="5 14">Cytidine deaminase</fullName>
        <ecNumber evidence="4 14">3.5.4.5</ecNumber>
    </recommendedName>
    <alternativeName>
        <fullName evidence="9 14">Cytidine aminohydrolase</fullName>
    </alternativeName>
</protein>
<evidence type="ECO:0000256" key="8">
    <source>
        <dbReference type="ARBA" id="ARBA00022833"/>
    </source>
</evidence>
<dbReference type="GO" id="GO:0005829">
    <property type="term" value="C:cytosol"/>
    <property type="evidence" value="ECO:0007669"/>
    <property type="project" value="TreeGrafter"/>
</dbReference>
<evidence type="ECO:0000256" key="11">
    <source>
        <dbReference type="ARBA" id="ARBA00049558"/>
    </source>
</evidence>
<sequence>MKYRELFRTAQEMVNSAYAPYSRFKVGAALLTTTGEVFTGVNVENSSFGATICAERTAYVKAISEGHREFEAIAVASSDGAAFPCGICRQFMYEFGDELKIITGEDEDHLRVVEMKELLPEGFRL</sequence>
<evidence type="ECO:0000256" key="14">
    <source>
        <dbReference type="RuleBase" id="RU364006"/>
    </source>
</evidence>
<comment type="caution">
    <text evidence="16">The sequence shown here is derived from an EMBL/GenBank/DDBJ whole genome shotgun (WGS) entry which is preliminary data.</text>
</comment>
<comment type="cofactor">
    <cofactor evidence="1 13 14">
        <name>Zn(2+)</name>
        <dbReference type="ChEBI" id="CHEBI:29105"/>
    </cofactor>
</comment>
<feature type="binding site" evidence="13">
    <location>
        <position position="53"/>
    </location>
    <ligand>
        <name>Zn(2+)</name>
        <dbReference type="ChEBI" id="CHEBI:29105"/>
        <note>catalytic</note>
    </ligand>
</feature>
<dbReference type="AlphaFoldDB" id="A0A8J8AZB6"/>
<evidence type="ECO:0000256" key="6">
    <source>
        <dbReference type="ARBA" id="ARBA00022723"/>
    </source>
</evidence>
<evidence type="ECO:0000256" key="2">
    <source>
        <dbReference type="ARBA" id="ARBA00003949"/>
    </source>
</evidence>
<dbReference type="NCBIfam" id="TIGR01354">
    <property type="entry name" value="cyt_deam_tetra"/>
    <property type="match status" value="1"/>
</dbReference>
<evidence type="ECO:0000256" key="1">
    <source>
        <dbReference type="ARBA" id="ARBA00001947"/>
    </source>
</evidence>
<organism evidence="16 17">
    <name type="scientific">Sinanaerobacter chloroacetimidivorans</name>
    <dbReference type="NCBI Taxonomy" id="2818044"/>
    <lineage>
        <taxon>Bacteria</taxon>
        <taxon>Bacillati</taxon>
        <taxon>Bacillota</taxon>
        <taxon>Clostridia</taxon>
        <taxon>Peptostreptococcales</taxon>
        <taxon>Anaerovoracaceae</taxon>
        <taxon>Sinanaerobacter</taxon>
    </lineage>
</organism>
<comment type="catalytic activity">
    <reaction evidence="10 14">
        <text>2'-deoxycytidine + H2O + H(+) = 2'-deoxyuridine + NH4(+)</text>
        <dbReference type="Rhea" id="RHEA:13433"/>
        <dbReference type="ChEBI" id="CHEBI:15377"/>
        <dbReference type="ChEBI" id="CHEBI:15378"/>
        <dbReference type="ChEBI" id="CHEBI:15698"/>
        <dbReference type="ChEBI" id="CHEBI:16450"/>
        <dbReference type="ChEBI" id="CHEBI:28938"/>
        <dbReference type="EC" id="3.5.4.5"/>
    </reaction>
</comment>
<dbReference type="GO" id="GO:0072527">
    <property type="term" value="P:pyrimidine-containing compound metabolic process"/>
    <property type="evidence" value="ECO:0007669"/>
    <property type="project" value="UniProtKB-ARBA"/>
</dbReference>
<gene>
    <name evidence="16" type="primary">cdd</name>
    <name evidence="16" type="ORF">KCX82_00510</name>
</gene>
<dbReference type="SUPFAM" id="SSF53927">
    <property type="entry name" value="Cytidine deaminase-like"/>
    <property type="match status" value="1"/>
</dbReference>
<feature type="binding site" evidence="13">
    <location>
        <position position="85"/>
    </location>
    <ligand>
        <name>Zn(2+)</name>
        <dbReference type="ChEBI" id="CHEBI:29105"/>
        <note>catalytic</note>
    </ligand>
</feature>
<evidence type="ECO:0000313" key="16">
    <source>
        <dbReference type="EMBL" id="MBR0596348.1"/>
    </source>
</evidence>